<keyword evidence="3" id="KW-1185">Reference proteome</keyword>
<sequence length="511" mass="57080">MAINEQLPSVAATKIMKDVCCECLPNDSRCSTKLCPCLSSGSLCERRCETARYRCDCLNQAIGRCRCDPTATDLDKLCCGGHKLTTGRTGGCECRLINEACTKLCLCKRACKNVEIQKQEGIMVKKKPPSACGCTDTKKGCTNGECTCRKGYGFCTSNCACQAVCKNASSSFAVTKNTKQCFMGQKNETTAAIVTLLGGGWVNRIEFHHESKSDLHPEEQLFTALMELISEYQVNLEEVVLYCSKSPCYHQDCNPLCEVIDDCNCNKACAKLLVLLLYKVRKELKTVDVNLTVRFLYPHLARGDLYTKQAIMYMLQHGINVEPLLMSDWSAIVEWGPSLESPCNYLDLWNEHQLDQAVARGQSIVNECRRSLSLPLKFWVAEIHEIVKKAVSHYVQIRSEMSELNSALQCLDLTATPRRARSSSCKRRSLIDILDIRERLRLKEKSSGSLTPNTETQQLLTSLCGKSFDDLETNEIANKIRRVTANITLEIDSLLDYLRTKGGNHSCSSTN</sequence>
<evidence type="ECO:0000259" key="1">
    <source>
        <dbReference type="Pfam" id="PF08210"/>
    </source>
</evidence>
<dbReference type="OrthoDB" id="10262177at2759"/>
<dbReference type="EMBL" id="UZAM01008537">
    <property type="protein sequence ID" value="VDP05373.1"/>
    <property type="molecule type" value="Genomic_DNA"/>
</dbReference>
<feature type="domain" description="Activation-induced cytidine deaminase AID" evidence="1">
    <location>
        <begin position="206"/>
        <end position="359"/>
    </location>
</feature>
<name>A0A183IMD0_9BILA</name>
<protein>
    <submittedName>
        <fullName evidence="4">APOBEC_N domain-containing protein</fullName>
    </submittedName>
</protein>
<organism evidence="4">
    <name type="scientific">Soboliphyme baturini</name>
    <dbReference type="NCBI Taxonomy" id="241478"/>
    <lineage>
        <taxon>Eukaryota</taxon>
        <taxon>Metazoa</taxon>
        <taxon>Ecdysozoa</taxon>
        <taxon>Nematoda</taxon>
        <taxon>Enoplea</taxon>
        <taxon>Dorylaimia</taxon>
        <taxon>Dioctophymatida</taxon>
        <taxon>Dioctophymatoidea</taxon>
        <taxon>Soboliphymatidae</taxon>
        <taxon>Soboliphyme</taxon>
    </lineage>
</organism>
<dbReference type="Pfam" id="PF08210">
    <property type="entry name" value="APOBEC_N"/>
    <property type="match status" value="1"/>
</dbReference>
<evidence type="ECO:0000313" key="3">
    <source>
        <dbReference type="Proteomes" id="UP000270296"/>
    </source>
</evidence>
<evidence type="ECO:0000313" key="2">
    <source>
        <dbReference type="EMBL" id="VDP05373.1"/>
    </source>
</evidence>
<dbReference type="AlphaFoldDB" id="A0A183IMD0"/>
<accession>A0A183IMD0</accession>
<dbReference type="WBParaSite" id="SBAD_0000497201-mRNA-1">
    <property type="protein sequence ID" value="SBAD_0000497201-mRNA-1"/>
    <property type="gene ID" value="SBAD_0000497201"/>
</dbReference>
<dbReference type="Proteomes" id="UP000270296">
    <property type="component" value="Unassembled WGS sequence"/>
</dbReference>
<dbReference type="InterPro" id="IPR013158">
    <property type="entry name" value="AID"/>
</dbReference>
<reference evidence="4" key="1">
    <citation type="submission" date="2016-06" db="UniProtKB">
        <authorList>
            <consortium name="WormBaseParasite"/>
        </authorList>
    </citation>
    <scope>IDENTIFICATION</scope>
</reference>
<reference evidence="2 3" key="2">
    <citation type="submission" date="2018-11" db="EMBL/GenBank/DDBJ databases">
        <authorList>
            <consortium name="Pathogen Informatics"/>
        </authorList>
    </citation>
    <scope>NUCLEOTIDE SEQUENCE [LARGE SCALE GENOMIC DNA]</scope>
</reference>
<dbReference type="GO" id="GO:0016814">
    <property type="term" value="F:hydrolase activity, acting on carbon-nitrogen (but not peptide) bonds, in cyclic amidines"/>
    <property type="evidence" value="ECO:0007669"/>
    <property type="project" value="InterPro"/>
</dbReference>
<dbReference type="GO" id="GO:0008270">
    <property type="term" value="F:zinc ion binding"/>
    <property type="evidence" value="ECO:0007669"/>
    <property type="project" value="InterPro"/>
</dbReference>
<gene>
    <name evidence="2" type="ORF">SBAD_LOCUS4776</name>
</gene>
<evidence type="ECO:0000313" key="4">
    <source>
        <dbReference type="WBParaSite" id="SBAD_0000497201-mRNA-1"/>
    </source>
</evidence>
<proteinExistence type="predicted"/>